<dbReference type="Gene3D" id="3.90.550.10">
    <property type="entry name" value="Spore Coat Polysaccharide Biosynthesis Protein SpsA, Chain A"/>
    <property type="match status" value="1"/>
</dbReference>
<dbReference type="Proteomes" id="UP000252081">
    <property type="component" value="Unassembled WGS sequence"/>
</dbReference>
<evidence type="ECO:0000256" key="3">
    <source>
        <dbReference type="ARBA" id="ARBA00022679"/>
    </source>
</evidence>
<evidence type="ECO:0000256" key="1">
    <source>
        <dbReference type="ARBA" id="ARBA00006739"/>
    </source>
</evidence>
<reference evidence="5 6" key="1">
    <citation type="submission" date="2018-07" db="EMBL/GenBank/DDBJ databases">
        <title>A draft genome of a endophytic bacteria, a new species of Pedobacter.</title>
        <authorList>
            <person name="Zhang Z.D."/>
            <person name="Chen Z.J."/>
        </authorList>
    </citation>
    <scope>NUCLEOTIDE SEQUENCE [LARGE SCALE GENOMIC DNA]</scope>
    <source>
        <strain evidence="5 6">RS10</strain>
    </source>
</reference>
<evidence type="ECO:0000256" key="2">
    <source>
        <dbReference type="ARBA" id="ARBA00022676"/>
    </source>
</evidence>
<keyword evidence="6" id="KW-1185">Reference proteome</keyword>
<dbReference type="OrthoDB" id="9771846at2"/>
<comment type="caution">
    <text evidence="5">The sequence shown here is derived from an EMBL/GenBank/DDBJ whole genome shotgun (WGS) entry which is preliminary data.</text>
</comment>
<gene>
    <name evidence="5" type="ORF">DRW42_00505</name>
</gene>
<dbReference type="GO" id="GO:0016757">
    <property type="term" value="F:glycosyltransferase activity"/>
    <property type="evidence" value="ECO:0007669"/>
    <property type="project" value="UniProtKB-KW"/>
</dbReference>
<evidence type="ECO:0000313" key="6">
    <source>
        <dbReference type="Proteomes" id="UP000252081"/>
    </source>
</evidence>
<dbReference type="EMBL" id="QNQU01000001">
    <property type="protein sequence ID" value="RBQ11792.1"/>
    <property type="molecule type" value="Genomic_DNA"/>
</dbReference>
<dbReference type="PANTHER" id="PTHR43179:SF12">
    <property type="entry name" value="GALACTOFURANOSYLTRANSFERASE GLFT2"/>
    <property type="match status" value="1"/>
</dbReference>
<accession>A0A366LF72</accession>
<dbReference type="Pfam" id="PF00535">
    <property type="entry name" value="Glycos_transf_2"/>
    <property type="match status" value="1"/>
</dbReference>
<dbReference type="InterPro" id="IPR001173">
    <property type="entry name" value="Glyco_trans_2-like"/>
</dbReference>
<comment type="similarity">
    <text evidence="1">Belongs to the glycosyltransferase 2 family.</text>
</comment>
<proteinExistence type="inferred from homology"/>
<evidence type="ECO:0000313" key="5">
    <source>
        <dbReference type="EMBL" id="RBQ11792.1"/>
    </source>
</evidence>
<protein>
    <submittedName>
        <fullName evidence="5">Glycosyltransferase family 2 protein</fullName>
    </submittedName>
</protein>
<dbReference type="PANTHER" id="PTHR43179">
    <property type="entry name" value="RHAMNOSYLTRANSFERASE WBBL"/>
    <property type="match status" value="1"/>
</dbReference>
<feature type="domain" description="Glycosyltransferase 2-like" evidence="4">
    <location>
        <begin position="5"/>
        <end position="178"/>
    </location>
</feature>
<dbReference type="AlphaFoldDB" id="A0A366LF72"/>
<keyword evidence="2" id="KW-0328">Glycosyltransferase</keyword>
<name>A0A366LF72_9SPHI</name>
<sequence length="311" mass="35642">MALTSIITVNYNQPGATLDLLKSIKKNCKRDDIEVILVDNASDIDNKGLFADCYPSLRYLRSEVNLGFAGGNNLGIMQAKGEYILMINNDTEIIPGFVMQLVAEMIARPEIGILSPLILFYDDPRVIQYAGFTPINLITGRNQTIGLGRQNNNQYDNTSYQTAFCHGAAMMCRKSDIHHVGLLPEQYFLYYEELDWCEMFRRAGKQIWFTGKTHIFHKESMSVGKESAVKTYFVTRNRLLFMRRNTNWLNVTLFSTYYLLLAVPKQVITYLIKGRRDLIPFVTKGLSWHLIRSKNHVEHRSPITLPAKSVK</sequence>
<evidence type="ECO:0000259" key="4">
    <source>
        <dbReference type="Pfam" id="PF00535"/>
    </source>
</evidence>
<dbReference type="SUPFAM" id="SSF53448">
    <property type="entry name" value="Nucleotide-diphospho-sugar transferases"/>
    <property type="match status" value="1"/>
</dbReference>
<dbReference type="RefSeq" id="WP_113946872.1">
    <property type="nucleotide sequence ID" value="NZ_QNQU01000001.1"/>
</dbReference>
<organism evidence="5 6">
    <name type="scientific">Pedobacter miscanthi</name>
    <dbReference type="NCBI Taxonomy" id="2259170"/>
    <lineage>
        <taxon>Bacteria</taxon>
        <taxon>Pseudomonadati</taxon>
        <taxon>Bacteroidota</taxon>
        <taxon>Sphingobacteriia</taxon>
        <taxon>Sphingobacteriales</taxon>
        <taxon>Sphingobacteriaceae</taxon>
        <taxon>Pedobacter</taxon>
    </lineage>
</organism>
<dbReference type="InterPro" id="IPR029044">
    <property type="entry name" value="Nucleotide-diphossugar_trans"/>
</dbReference>
<dbReference type="CDD" id="cd04186">
    <property type="entry name" value="GT_2_like_c"/>
    <property type="match status" value="1"/>
</dbReference>
<keyword evidence="3 5" id="KW-0808">Transferase</keyword>